<keyword evidence="14" id="KW-1185">Reference proteome</keyword>
<dbReference type="GO" id="GO:0000287">
    <property type="term" value="F:magnesium ion binding"/>
    <property type="evidence" value="ECO:0007669"/>
    <property type="project" value="InterPro"/>
</dbReference>
<dbReference type="InterPro" id="IPR005845">
    <property type="entry name" value="A-D-PHexomutase_a/b/a-II"/>
</dbReference>
<evidence type="ECO:0000256" key="6">
    <source>
        <dbReference type="ARBA" id="ARBA00023235"/>
    </source>
</evidence>
<dbReference type="GO" id="GO:0005975">
    <property type="term" value="P:carbohydrate metabolic process"/>
    <property type="evidence" value="ECO:0007669"/>
    <property type="project" value="UniProtKB-UniRule"/>
</dbReference>
<evidence type="ECO:0000256" key="3">
    <source>
        <dbReference type="ARBA" id="ARBA00022553"/>
    </source>
</evidence>
<gene>
    <name evidence="13" type="ORF">FHR96_002894</name>
</gene>
<dbReference type="PANTHER" id="PTHR45745:SF1">
    <property type="entry name" value="PHOSPHOGLUCOMUTASE 2B-RELATED"/>
    <property type="match status" value="1"/>
</dbReference>
<dbReference type="GO" id="GO:0004614">
    <property type="term" value="F:phosphoglucomutase activity"/>
    <property type="evidence" value="ECO:0007669"/>
    <property type="project" value="UniProtKB-UniRule"/>
</dbReference>
<feature type="domain" description="Alpha-D-phosphohexomutase alpha/beta/alpha" evidence="12">
    <location>
        <begin position="301"/>
        <end position="420"/>
    </location>
</feature>
<sequence length="524" mass="56296">MQDVIQAFHDIHPDPDEAGQAVSFGTSGHRGRSLAGSFNRAHILAVTQAVVDYRRQAGIEGPLFLGRDSHALSRPAWEAALQVLVANGVETRIERDGELTATPVVSRAILHHNADSQLARADGLIVTPSHNPPEDGGIKYNPPHGGPAEGEVTGWIERRANALLSQELDSVAEVSLDEALTQSVRHDMVGDYVEELASVVDLSAIAASGLRLAADPMGGTALPVWQAIAERHGLDLVVVNSDVDETFAFMPPDHDGKIRMDCSSPAAMANLLAMKDEFDLAFGNDPDADRHGIVDAAGLMNPNHYLAVAIDYLLGHRSGWATSLKVGKTLVSSSIIDRVVCDHGRDLHEVPVGFKWFVDGLHEGWLAFGGEESAGASFLTLDGRPWSTDKDGILLCLLAAEIMAVTGQRPSERYRELTARFGAPHYRRVDTSCTLEQQQAFKRLDPARLTLTTLAGDSVERVMANAPGNGAPIGGLKVETANGWFAARPSGTEPLYKIYAESFRGEAHLQSLIDEAQATLDAAL</sequence>
<dbReference type="Gene3D" id="3.40.120.10">
    <property type="entry name" value="Alpha-D-Glucose-1,6-Bisphosphate, subunit A, domain 3"/>
    <property type="match status" value="3"/>
</dbReference>
<dbReference type="Pfam" id="PF00408">
    <property type="entry name" value="PGM_PMM_IV"/>
    <property type="match status" value="1"/>
</dbReference>
<evidence type="ECO:0000259" key="9">
    <source>
        <dbReference type="Pfam" id="PF00408"/>
    </source>
</evidence>
<protein>
    <recommendedName>
        <fullName evidence="7">Phosphoglucomutase</fullName>
        <ecNumber evidence="7">5.4.2.2</ecNumber>
    </recommendedName>
</protein>
<dbReference type="InterPro" id="IPR016066">
    <property type="entry name" value="A-D-PHexomutase_CS"/>
</dbReference>
<dbReference type="Pfam" id="PF02879">
    <property type="entry name" value="PGM_PMM_II"/>
    <property type="match status" value="1"/>
</dbReference>
<evidence type="ECO:0000256" key="7">
    <source>
        <dbReference type="NCBIfam" id="TIGR01132"/>
    </source>
</evidence>
<dbReference type="InterPro" id="IPR005844">
    <property type="entry name" value="A-D-PHexomutase_a/b/a-I"/>
</dbReference>
<feature type="domain" description="Alpha-D-phosphohexomutase alpha/beta/alpha" evidence="10">
    <location>
        <begin position="23"/>
        <end position="162"/>
    </location>
</feature>
<dbReference type="InterPro" id="IPR016055">
    <property type="entry name" value="A-D-PHexomutase_a/b/a-I/II/III"/>
</dbReference>
<evidence type="ECO:0000256" key="2">
    <source>
        <dbReference type="ARBA" id="ARBA00010231"/>
    </source>
</evidence>
<dbReference type="Pfam" id="PF02880">
    <property type="entry name" value="PGM_PMM_III"/>
    <property type="match status" value="1"/>
</dbReference>
<evidence type="ECO:0000313" key="13">
    <source>
        <dbReference type="EMBL" id="MBB3142009.1"/>
    </source>
</evidence>
<dbReference type="PANTHER" id="PTHR45745">
    <property type="entry name" value="PHOSPHOMANNOMUTASE 45A"/>
    <property type="match status" value="1"/>
</dbReference>
<dbReference type="PROSITE" id="PS00710">
    <property type="entry name" value="PGM_PMM"/>
    <property type="match status" value="1"/>
</dbReference>
<dbReference type="Pfam" id="PF02878">
    <property type="entry name" value="PGM_PMM_I"/>
    <property type="match status" value="1"/>
</dbReference>
<reference evidence="13 14" key="1">
    <citation type="submission" date="2020-08" db="EMBL/GenBank/DDBJ databases">
        <title>Genomic Encyclopedia of Type Strains, Phase III (KMG-III): the genomes of soil and plant-associated and newly described type strains.</title>
        <authorList>
            <person name="Whitman W."/>
        </authorList>
    </citation>
    <scope>NUCLEOTIDE SEQUENCE [LARGE SCALE GENOMIC DNA]</scope>
    <source>
        <strain evidence="13 14">CECT 5995</strain>
    </source>
</reference>
<dbReference type="EMBL" id="JACHXM010000016">
    <property type="protein sequence ID" value="MBB3142009.1"/>
    <property type="molecule type" value="Genomic_DNA"/>
</dbReference>
<keyword evidence="4 8" id="KW-0479">Metal-binding</keyword>
<feature type="domain" description="Alpha-D-phosphohexomutase alpha/beta/alpha" evidence="11">
    <location>
        <begin position="191"/>
        <end position="298"/>
    </location>
</feature>
<dbReference type="EC" id="5.4.2.2" evidence="7"/>
<evidence type="ECO:0000256" key="5">
    <source>
        <dbReference type="ARBA" id="ARBA00022842"/>
    </source>
</evidence>
<comment type="cofactor">
    <cofactor evidence="1">
        <name>Mg(2+)</name>
        <dbReference type="ChEBI" id="CHEBI:18420"/>
    </cofactor>
</comment>
<dbReference type="Gene3D" id="3.30.310.50">
    <property type="entry name" value="Alpha-D-phosphohexomutase, C-terminal domain"/>
    <property type="match status" value="1"/>
</dbReference>
<keyword evidence="5 8" id="KW-0460">Magnesium</keyword>
<evidence type="ECO:0000259" key="11">
    <source>
        <dbReference type="Pfam" id="PF02879"/>
    </source>
</evidence>
<keyword evidence="6 13" id="KW-0413">Isomerase</keyword>
<name>A0A7W5G6B0_9GAMM</name>
<comment type="similarity">
    <text evidence="2 8">Belongs to the phosphohexose mutase family.</text>
</comment>
<dbReference type="NCBIfam" id="TIGR01132">
    <property type="entry name" value="pgm"/>
    <property type="match status" value="1"/>
</dbReference>
<evidence type="ECO:0000259" key="10">
    <source>
        <dbReference type="Pfam" id="PF02878"/>
    </source>
</evidence>
<dbReference type="Proteomes" id="UP000525987">
    <property type="component" value="Unassembled WGS sequence"/>
</dbReference>
<evidence type="ECO:0000313" key="14">
    <source>
        <dbReference type="Proteomes" id="UP000525987"/>
    </source>
</evidence>
<accession>A0A7W5G6B0</accession>
<evidence type="ECO:0000259" key="12">
    <source>
        <dbReference type="Pfam" id="PF02880"/>
    </source>
</evidence>
<dbReference type="RefSeq" id="WP_183388366.1">
    <property type="nucleotide sequence ID" value="NZ_JACHXM010000016.1"/>
</dbReference>
<dbReference type="SUPFAM" id="SSF55957">
    <property type="entry name" value="Phosphoglucomutase, C-terminal domain"/>
    <property type="match status" value="1"/>
</dbReference>
<dbReference type="InterPro" id="IPR036900">
    <property type="entry name" value="A-D-PHexomutase_C_sf"/>
</dbReference>
<dbReference type="CDD" id="cd05801">
    <property type="entry name" value="PGM_like3"/>
    <property type="match status" value="1"/>
</dbReference>
<dbReference type="InterPro" id="IPR005852">
    <property type="entry name" value="PGM_a-D-Glc-sp"/>
</dbReference>
<evidence type="ECO:0000256" key="4">
    <source>
        <dbReference type="ARBA" id="ARBA00022723"/>
    </source>
</evidence>
<comment type="caution">
    <text evidence="13">The sequence shown here is derived from an EMBL/GenBank/DDBJ whole genome shotgun (WGS) entry which is preliminary data.</text>
</comment>
<keyword evidence="3" id="KW-0597">Phosphoprotein</keyword>
<dbReference type="GO" id="GO:0008973">
    <property type="term" value="F:phosphopentomutase activity"/>
    <property type="evidence" value="ECO:0007669"/>
    <property type="project" value="TreeGrafter"/>
</dbReference>
<organism evidence="13 14">
    <name type="scientific">Halomonas organivorans</name>
    <dbReference type="NCBI Taxonomy" id="257772"/>
    <lineage>
        <taxon>Bacteria</taxon>
        <taxon>Pseudomonadati</taxon>
        <taxon>Pseudomonadota</taxon>
        <taxon>Gammaproteobacteria</taxon>
        <taxon>Oceanospirillales</taxon>
        <taxon>Halomonadaceae</taxon>
        <taxon>Halomonas</taxon>
    </lineage>
</organism>
<dbReference type="AlphaFoldDB" id="A0A7W5G6B0"/>
<dbReference type="InterPro" id="IPR005846">
    <property type="entry name" value="A-D-PHexomutase_a/b/a-III"/>
</dbReference>
<evidence type="ECO:0000256" key="8">
    <source>
        <dbReference type="RuleBase" id="RU004326"/>
    </source>
</evidence>
<feature type="domain" description="Alpha-D-phosphohexomutase C-terminal" evidence="9">
    <location>
        <begin position="462"/>
        <end position="515"/>
    </location>
</feature>
<dbReference type="InterPro" id="IPR005843">
    <property type="entry name" value="A-D-PHexomutase_C"/>
</dbReference>
<dbReference type="GO" id="GO:0006166">
    <property type="term" value="P:purine ribonucleoside salvage"/>
    <property type="evidence" value="ECO:0007669"/>
    <property type="project" value="TreeGrafter"/>
</dbReference>
<dbReference type="SUPFAM" id="SSF53738">
    <property type="entry name" value="Phosphoglucomutase, first 3 domains"/>
    <property type="match status" value="3"/>
</dbReference>
<evidence type="ECO:0000256" key="1">
    <source>
        <dbReference type="ARBA" id="ARBA00001946"/>
    </source>
</evidence>
<proteinExistence type="inferred from homology"/>